<evidence type="ECO:0000256" key="7">
    <source>
        <dbReference type="RuleBase" id="RU367100"/>
    </source>
</evidence>
<feature type="compositionally biased region" description="Polar residues" evidence="8">
    <location>
        <begin position="340"/>
        <end position="353"/>
    </location>
</feature>
<dbReference type="Proteomes" id="UP000042958">
    <property type="component" value="Unassembled WGS sequence"/>
</dbReference>
<name>A0A0F7TZH9_PENBI</name>
<dbReference type="InterPro" id="IPR038869">
    <property type="entry name" value="DLT1"/>
</dbReference>
<keyword evidence="11" id="KW-1185">Reference proteome</keyword>
<dbReference type="EMBL" id="CDHK01000010">
    <property type="protein sequence ID" value="CEJ61356.1"/>
    <property type="molecule type" value="Genomic_DNA"/>
</dbReference>
<evidence type="ECO:0000256" key="9">
    <source>
        <dbReference type="SAM" id="SignalP"/>
    </source>
</evidence>
<feature type="compositionally biased region" description="Polar residues" evidence="8">
    <location>
        <begin position="313"/>
        <end position="332"/>
    </location>
</feature>
<dbReference type="STRING" id="104259.A0A0F7TZH9"/>
<dbReference type="AlphaFoldDB" id="A0A0F7TZH9"/>
<comment type="subcellular location">
    <subcellularLocation>
        <location evidence="7">Membrane</location>
        <topology evidence="7">Multi-pass membrane protein</topology>
    </subcellularLocation>
</comment>
<keyword evidence="5 7" id="KW-1133">Transmembrane helix</keyword>
<dbReference type="PANTHER" id="PTHR40021">
    <property type="entry name" value="DEFECT AT LOW TEMPERATURE PROTEIN 1"/>
    <property type="match status" value="1"/>
</dbReference>
<gene>
    <name evidence="7" type="primary">DLT1</name>
    <name evidence="10" type="ORF">PMG11_09891</name>
</gene>
<comment type="similarity">
    <text evidence="2 7">Belongs to the DLT1 family.</text>
</comment>
<feature type="signal peptide" evidence="9">
    <location>
        <begin position="1"/>
        <end position="32"/>
    </location>
</feature>
<evidence type="ECO:0000256" key="4">
    <source>
        <dbReference type="ARBA" id="ARBA00022692"/>
    </source>
</evidence>
<protein>
    <recommendedName>
        <fullName evidence="3 7">Defect at low temperature protein 1</fullName>
    </recommendedName>
</protein>
<comment type="caution">
    <text evidence="7">Lacks conserved residue(s) required for the propagation of feature annotation.</text>
</comment>
<evidence type="ECO:0000256" key="8">
    <source>
        <dbReference type="SAM" id="MobiDB-lite"/>
    </source>
</evidence>
<evidence type="ECO:0000256" key="5">
    <source>
        <dbReference type="ARBA" id="ARBA00022989"/>
    </source>
</evidence>
<proteinExistence type="inferred from homology"/>
<evidence type="ECO:0000313" key="10">
    <source>
        <dbReference type="EMBL" id="CEJ61356.1"/>
    </source>
</evidence>
<organism evidence="10 11">
    <name type="scientific">Penicillium brasilianum</name>
    <dbReference type="NCBI Taxonomy" id="104259"/>
    <lineage>
        <taxon>Eukaryota</taxon>
        <taxon>Fungi</taxon>
        <taxon>Dikarya</taxon>
        <taxon>Ascomycota</taxon>
        <taxon>Pezizomycotina</taxon>
        <taxon>Eurotiomycetes</taxon>
        <taxon>Eurotiomycetidae</taxon>
        <taxon>Eurotiales</taxon>
        <taxon>Aspergillaceae</taxon>
        <taxon>Penicillium</taxon>
    </lineage>
</organism>
<dbReference type="OrthoDB" id="4096362at2759"/>
<keyword evidence="6 7" id="KW-0472">Membrane</keyword>
<dbReference type="PANTHER" id="PTHR40021:SF1">
    <property type="entry name" value="DEFECT AT LOW TEMPERATURE PROTEIN 1"/>
    <property type="match status" value="1"/>
</dbReference>
<evidence type="ECO:0000256" key="2">
    <source>
        <dbReference type="ARBA" id="ARBA00005550"/>
    </source>
</evidence>
<keyword evidence="4 7" id="KW-0812">Transmembrane</keyword>
<reference evidence="11" key="1">
    <citation type="journal article" date="2015" name="Genome Announc.">
        <title>Draft genome sequence of the fungus Penicillium brasilianum MG11.</title>
        <authorList>
            <person name="Horn F."/>
            <person name="Linde J."/>
            <person name="Mattern D.J."/>
            <person name="Walther G."/>
            <person name="Guthke R."/>
            <person name="Brakhage A.A."/>
            <person name="Valiante V."/>
        </authorList>
    </citation>
    <scope>NUCLEOTIDE SEQUENCE [LARGE SCALE GENOMIC DNA]</scope>
    <source>
        <strain evidence="11">MG11</strain>
    </source>
</reference>
<evidence type="ECO:0000313" key="11">
    <source>
        <dbReference type="Proteomes" id="UP000042958"/>
    </source>
</evidence>
<feature type="chain" id="PRO_5002522947" description="Defect at low temperature protein 1" evidence="9">
    <location>
        <begin position="33"/>
        <end position="404"/>
    </location>
</feature>
<dbReference type="GO" id="GO:0016020">
    <property type="term" value="C:membrane"/>
    <property type="evidence" value="ECO:0007669"/>
    <property type="project" value="UniProtKB-SubCell"/>
</dbReference>
<keyword evidence="9" id="KW-0732">Signal</keyword>
<evidence type="ECO:0000256" key="6">
    <source>
        <dbReference type="ARBA" id="ARBA00023136"/>
    </source>
</evidence>
<accession>A0A0F7TZH9</accession>
<comment type="function">
    <text evidence="1 7">Required for growth under high-pressure and low-temperature conditions.</text>
</comment>
<feature type="transmembrane region" description="Helical" evidence="7">
    <location>
        <begin position="42"/>
        <end position="64"/>
    </location>
</feature>
<evidence type="ECO:0000256" key="1">
    <source>
        <dbReference type="ARBA" id="ARBA00002489"/>
    </source>
</evidence>
<sequence length="404" mass="44656">MAARLERFLNSSSFFFLCLICFCLILLTPADAIYQCWETKRLTNIFFIAGAYVITFILAILIYATRIYTNRTALAGIPKAWIPVEKEDVNKSVRRLVMQGLARSAVISYQARPRDISDEAESFSNYKDLLVNRDHPPWGFVEHPGWSSPASPDLPNLPYQTVIKELPNLIEAKAVSIAPADDSVANVADPFPDTRVVEALQRPASMGLRQYIRHLTDLGVIKSSELGADFLALYERARFSSHQLHEAEFRELMHLFAEILRGITSLAPPVLEVIRDSASYRRADTESVIGPSDEEGETDTVDHFGYEGAITPVRSNSLRPSNASTWETQSGYDTAPAVQSPASRLSVGSSSYTRPRPVRTPSIRSLRRVQSGHSGSSGGSVIRLAPTHSPADLPYTIHHAGRGS</sequence>
<feature type="region of interest" description="Disordered" evidence="8">
    <location>
        <begin position="312"/>
        <end position="404"/>
    </location>
</feature>
<evidence type="ECO:0000256" key="3">
    <source>
        <dbReference type="ARBA" id="ARBA00021353"/>
    </source>
</evidence>